<name>A0ABN8Y5S8_RANTA</name>
<protein>
    <submittedName>
        <fullName evidence="1">Uncharacterized protein</fullName>
    </submittedName>
</protein>
<evidence type="ECO:0000313" key="2">
    <source>
        <dbReference type="Proteomes" id="UP001176941"/>
    </source>
</evidence>
<accession>A0ABN8Y5S8</accession>
<dbReference type="Proteomes" id="UP001176941">
    <property type="component" value="Chromosome 15"/>
</dbReference>
<proteinExistence type="predicted"/>
<organism evidence="1 2">
    <name type="scientific">Rangifer tarandus platyrhynchus</name>
    <name type="common">Svalbard reindeer</name>
    <dbReference type="NCBI Taxonomy" id="3082113"/>
    <lineage>
        <taxon>Eukaryota</taxon>
        <taxon>Metazoa</taxon>
        <taxon>Chordata</taxon>
        <taxon>Craniata</taxon>
        <taxon>Vertebrata</taxon>
        <taxon>Euteleostomi</taxon>
        <taxon>Mammalia</taxon>
        <taxon>Eutheria</taxon>
        <taxon>Laurasiatheria</taxon>
        <taxon>Artiodactyla</taxon>
        <taxon>Ruminantia</taxon>
        <taxon>Pecora</taxon>
        <taxon>Cervidae</taxon>
        <taxon>Odocoileinae</taxon>
        <taxon>Rangifer</taxon>
    </lineage>
</organism>
<evidence type="ECO:0000313" key="1">
    <source>
        <dbReference type="EMBL" id="CAI9156930.1"/>
    </source>
</evidence>
<keyword evidence="2" id="KW-1185">Reference proteome</keyword>
<reference evidence="1" key="1">
    <citation type="submission" date="2023-04" db="EMBL/GenBank/DDBJ databases">
        <authorList>
            <consortium name="ELIXIR-Norway"/>
        </authorList>
    </citation>
    <scope>NUCLEOTIDE SEQUENCE [LARGE SCALE GENOMIC DNA]</scope>
</reference>
<sequence>MRPGGWRVGSLWAWKDSCSPDPRPPALCSGGASRNASVVVTNTFLPSTSFTPPGPSQVVTHISQMDKLWPGSGKHTCQQAGVRLGQVSEPGVLARWPSPP</sequence>
<gene>
    <name evidence="1" type="ORF">MRATA1EN1_LOCUS5892</name>
</gene>
<dbReference type="EMBL" id="OX459951">
    <property type="protein sequence ID" value="CAI9156930.1"/>
    <property type="molecule type" value="Genomic_DNA"/>
</dbReference>